<sequence>MRGIEKVTGATRFQPPEDGRAPGVAWVADVLVRGYAKAEASLGGEVCQAVPVDGKGRHRLTLGFAIESETQRTGEHSESGGGHYWEYDLGRNALALSRQAKLFFDCASVRLAGLGRPVPVMAVVSVSGGSDGDEPELREANLAVIHSASLAMARELGCTGGGGLPGRLVVRQRTARTVAP</sequence>
<reference evidence="1 2" key="1">
    <citation type="submission" date="2024-03" db="EMBL/GenBank/DDBJ databases">
        <title>Whole genome sequencing of Streptomyces racemochromogenes, to identify antimicrobial biosynthetic gene clusters.</title>
        <authorList>
            <person name="Suryawanshi P."/>
            <person name="Krishnaraj P.U."/>
            <person name="Arun Y.P."/>
            <person name="Suryawanshi M.P."/>
            <person name="Rakshit O."/>
        </authorList>
    </citation>
    <scope>NUCLEOTIDE SEQUENCE [LARGE SCALE GENOMIC DNA]</scope>
    <source>
        <strain evidence="1 2">AUDT626</strain>
    </source>
</reference>
<evidence type="ECO:0000313" key="1">
    <source>
        <dbReference type="EMBL" id="MFH7599545.1"/>
    </source>
</evidence>
<dbReference type="EMBL" id="JBBDHD010000133">
    <property type="protein sequence ID" value="MFH7599545.1"/>
    <property type="molecule type" value="Genomic_DNA"/>
</dbReference>
<evidence type="ECO:0000313" key="2">
    <source>
        <dbReference type="Proteomes" id="UP001610631"/>
    </source>
</evidence>
<gene>
    <name evidence="1" type="ORF">WDV06_31255</name>
</gene>
<accession>A0ABW7PMA5</accession>
<dbReference type="RefSeq" id="WP_395513178.1">
    <property type="nucleotide sequence ID" value="NZ_JBBDHD010000133.1"/>
</dbReference>
<name>A0ABW7PMA5_9ACTN</name>
<organism evidence="1 2">
    <name type="scientific">Streptomyces racemochromogenes</name>
    <dbReference type="NCBI Taxonomy" id="67353"/>
    <lineage>
        <taxon>Bacteria</taxon>
        <taxon>Bacillati</taxon>
        <taxon>Actinomycetota</taxon>
        <taxon>Actinomycetes</taxon>
        <taxon>Kitasatosporales</taxon>
        <taxon>Streptomycetaceae</taxon>
        <taxon>Streptomyces</taxon>
    </lineage>
</organism>
<protein>
    <submittedName>
        <fullName evidence="1">Uncharacterized protein</fullName>
    </submittedName>
</protein>
<keyword evidence="2" id="KW-1185">Reference proteome</keyword>
<proteinExistence type="predicted"/>
<dbReference type="Proteomes" id="UP001610631">
    <property type="component" value="Unassembled WGS sequence"/>
</dbReference>
<comment type="caution">
    <text evidence="1">The sequence shown here is derived from an EMBL/GenBank/DDBJ whole genome shotgun (WGS) entry which is preliminary data.</text>
</comment>